<dbReference type="EMBL" id="HACG01019760">
    <property type="protein sequence ID" value="CEK66625.1"/>
    <property type="molecule type" value="Transcribed_RNA"/>
</dbReference>
<name>A0A0B6ZFW4_9EUPU</name>
<dbReference type="AlphaFoldDB" id="A0A0B6ZFW4"/>
<gene>
    <name evidence="1" type="primary">ORF59544</name>
</gene>
<sequence>MQMGNSLQRQMYLKTEGFTLGSNPSLRDLPHHLVVRIVTETVTPVSDFTVIDGAAAYLSSNKAL</sequence>
<accession>A0A0B6ZFW4</accession>
<protein>
    <submittedName>
        <fullName evidence="1">Uncharacterized protein</fullName>
    </submittedName>
</protein>
<evidence type="ECO:0000313" key="1">
    <source>
        <dbReference type="EMBL" id="CEK66625.1"/>
    </source>
</evidence>
<organism evidence="1">
    <name type="scientific">Arion vulgaris</name>
    <dbReference type="NCBI Taxonomy" id="1028688"/>
    <lineage>
        <taxon>Eukaryota</taxon>
        <taxon>Metazoa</taxon>
        <taxon>Spiralia</taxon>
        <taxon>Lophotrochozoa</taxon>
        <taxon>Mollusca</taxon>
        <taxon>Gastropoda</taxon>
        <taxon>Heterobranchia</taxon>
        <taxon>Euthyneura</taxon>
        <taxon>Panpulmonata</taxon>
        <taxon>Eupulmonata</taxon>
        <taxon>Stylommatophora</taxon>
        <taxon>Helicina</taxon>
        <taxon>Arionoidea</taxon>
        <taxon>Arionidae</taxon>
        <taxon>Arion</taxon>
    </lineage>
</organism>
<reference evidence="1" key="1">
    <citation type="submission" date="2014-12" db="EMBL/GenBank/DDBJ databases">
        <title>Insight into the proteome of Arion vulgaris.</title>
        <authorList>
            <person name="Aradska J."/>
            <person name="Bulat T."/>
            <person name="Smidak R."/>
            <person name="Sarate P."/>
            <person name="Gangsoo J."/>
            <person name="Sialana F."/>
            <person name="Bilban M."/>
            <person name="Lubec G."/>
        </authorList>
    </citation>
    <scope>NUCLEOTIDE SEQUENCE</scope>
    <source>
        <tissue evidence="1">Skin</tissue>
    </source>
</reference>
<proteinExistence type="predicted"/>